<comment type="caution">
    <text evidence="2">The sequence shown here is derived from an EMBL/GenBank/DDBJ whole genome shotgun (WGS) entry which is preliminary data.</text>
</comment>
<organism evidence="2 3">
    <name type="scientific">Rubus argutus</name>
    <name type="common">Southern blackberry</name>
    <dbReference type="NCBI Taxonomy" id="59490"/>
    <lineage>
        <taxon>Eukaryota</taxon>
        <taxon>Viridiplantae</taxon>
        <taxon>Streptophyta</taxon>
        <taxon>Embryophyta</taxon>
        <taxon>Tracheophyta</taxon>
        <taxon>Spermatophyta</taxon>
        <taxon>Magnoliopsida</taxon>
        <taxon>eudicotyledons</taxon>
        <taxon>Gunneridae</taxon>
        <taxon>Pentapetalae</taxon>
        <taxon>rosids</taxon>
        <taxon>fabids</taxon>
        <taxon>Rosales</taxon>
        <taxon>Rosaceae</taxon>
        <taxon>Rosoideae</taxon>
        <taxon>Rosoideae incertae sedis</taxon>
        <taxon>Rubus</taxon>
    </lineage>
</organism>
<keyword evidence="3" id="KW-1185">Reference proteome</keyword>
<proteinExistence type="predicted"/>
<evidence type="ECO:0000313" key="2">
    <source>
        <dbReference type="EMBL" id="KAK9932240.1"/>
    </source>
</evidence>
<sequence>MEKPKGISERSGGGDDGEESKLAAEIGISDDGIVSWARAAATGSEVWEQQRCGGLIGWVCWAEGAAVSGSSASTRRGSGESGGDGWTVMGWRRRKERRRRDRETREDGVVVWSWSGHESSILGGGEEGDHGGLGAGVVDRARALRTAALSLRLKASELLGSGREDHAMAGLGSVKQLSDWEFLCLLVMAVLPEICDDGDSEQ</sequence>
<reference evidence="2 3" key="1">
    <citation type="journal article" date="2023" name="G3 (Bethesda)">
        <title>A chromosome-length genome assembly and annotation of blackberry (Rubus argutus, cv. 'Hillquist').</title>
        <authorList>
            <person name="Bruna T."/>
            <person name="Aryal R."/>
            <person name="Dudchenko O."/>
            <person name="Sargent D.J."/>
            <person name="Mead D."/>
            <person name="Buti M."/>
            <person name="Cavallini A."/>
            <person name="Hytonen T."/>
            <person name="Andres J."/>
            <person name="Pham M."/>
            <person name="Weisz D."/>
            <person name="Mascagni F."/>
            <person name="Usai G."/>
            <person name="Natali L."/>
            <person name="Bassil N."/>
            <person name="Fernandez G.E."/>
            <person name="Lomsadze A."/>
            <person name="Armour M."/>
            <person name="Olukolu B."/>
            <person name="Poorten T."/>
            <person name="Britton C."/>
            <person name="Davik J."/>
            <person name="Ashrafi H."/>
            <person name="Aiden E.L."/>
            <person name="Borodovsky M."/>
            <person name="Worthington M."/>
        </authorList>
    </citation>
    <scope>NUCLEOTIDE SEQUENCE [LARGE SCALE GENOMIC DNA]</scope>
    <source>
        <strain evidence="2">PI 553951</strain>
    </source>
</reference>
<feature type="region of interest" description="Disordered" evidence="1">
    <location>
        <begin position="1"/>
        <end position="24"/>
    </location>
</feature>
<dbReference type="AlphaFoldDB" id="A0AAW1X601"/>
<protein>
    <submittedName>
        <fullName evidence="2">Uncharacterized protein</fullName>
    </submittedName>
</protein>
<name>A0AAW1X601_RUBAR</name>
<dbReference type="EMBL" id="JBEDUW010000004">
    <property type="protein sequence ID" value="KAK9932240.1"/>
    <property type="molecule type" value="Genomic_DNA"/>
</dbReference>
<accession>A0AAW1X601</accession>
<evidence type="ECO:0000313" key="3">
    <source>
        <dbReference type="Proteomes" id="UP001457282"/>
    </source>
</evidence>
<dbReference type="Proteomes" id="UP001457282">
    <property type="component" value="Unassembled WGS sequence"/>
</dbReference>
<gene>
    <name evidence="2" type="ORF">M0R45_019486</name>
</gene>
<evidence type="ECO:0000256" key="1">
    <source>
        <dbReference type="SAM" id="MobiDB-lite"/>
    </source>
</evidence>